<dbReference type="EMBL" id="OMOF01000309">
    <property type="protein sequence ID" value="SPF47044.1"/>
    <property type="molecule type" value="Genomic_DNA"/>
</dbReference>
<keyword evidence="1" id="KW-1133">Transmembrane helix</keyword>
<gene>
    <name evidence="2" type="ORF">SBF1_3770005</name>
</gene>
<feature type="transmembrane region" description="Helical" evidence="1">
    <location>
        <begin position="6"/>
        <end position="27"/>
    </location>
</feature>
<sequence length="43" mass="4927">MLQQIAIIFGFYVVLVNSAIVDISGWLHRGTHILADRMIMRVK</sequence>
<keyword evidence="1" id="KW-0472">Membrane</keyword>
<organism evidence="2 3">
    <name type="scientific">Candidatus Desulfosporosinus infrequens</name>
    <dbReference type="NCBI Taxonomy" id="2043169"/>
    <lineage>
        <taxon>Bacteria</taxon>
        <taxon>Bacillati</taxon>
        <taxon>Bacillota</taxon>
        <taxon>Clostridia</taxon>
        <taxon>Eubacteriales</taxon>
        <taxon>Desulfitobacteriaceae</taxon>
        <taxon>Desulfosporosinus</taxon>
    </lineage>
</organism>
<keyword evidence="1" id="KW-0812">Transmembrane</keyword>
<proteinExistence type="predicted"/>
<evidence type="ECO:0000313" key="3">
    <source>
        <dbReference type="Proteomes" id="UP000238916"/>
    </source>
</evidence>
<protein>
    <submittedName>
        <fullName evidence="2">Uncharacterized protein</fullName>
    </submittedName>
</protein>
<accession>A0A2U3L555</accession>
<name>A0A2U3L555_9FIRM</name>
<evidence type="ECO:0000313" key="2">
    <source>
        <dbReference type="EMBL" id="SPF47044.1"/>
    </source>
</evidence>
<reference evidence="3" key="1">
    <citation type="submission" date="2018-02" db="EMBL/GenBank/DDBJ databases">
        <authorList>
            <person name="Hausmann B."/>
        </authorList>
    </citation>
    <scope>NUCLEOTIDE SEQUENCE [LARGE SCALE GENOMIC DNA]</scope>
    <source>
        <strain evidence="3">Peat soil MAG SbF1</strain>
    </source>
</reference>
<dbReference type="AlphaFoldDB" id="A0A2U3L555"/>
<evidence type="ECO:0000256" key="1">
    <source>
        <dbReference type="SAM" id="Phobius"/>
    </source>
</evidence>
<dbReference type="Proteomes" id="UP000238916">
    <property type="component" value="Unassembled WGS sequence"/>
</dbReference>